<dbReference type="Pfam" id="PF00657">
    <property type="entry name" value="Lipase_GDSL"/>
    <property type="match status" value="3"/>
</dbReference>
<keyword evidence="2" id="KW-0732">Signal</keyword>
<organism evidence="6 7">
    <name type="scientific">Rhododendron griersonianum</name>
    <dbReference type="NCBI Taxonomy" id="479676"/>
    <lineage>
        <taxon>Eukaryota</taxon>
        <taxon>Viridiplantae</taxon>
        <taxon>Streptophyta</taxon>
        <taxon>Embryophyta</taxon>
        <taxon>Tracheophyta</taxon>
        <taxon>Spermatophyta</taxon>
        <taxon>Magnoliopsida</taxon>
        <taxon>eudicotyledons</taxon>
        <taxon>Gunneridae</taxon>
        <taxon>Pentapetalae</taxon>
        <taxon>asterids</taxon>
        <taxon>Ericales</taxon>
        <taxon>Ericaceae</taxon>
        <taxon>Ericoideae</taxon>
        <taxon>Rhodoreae</taxon>
        <taxon>Rhododendron</taxon>
    </lineage>
</organism>
<evidence type="ECO:0000313" key="7">
    <source>
        <dbReference type="Proteomes" id="UP000823749"/>
    </source>
</evidence>
<comment type="caution">
    <text evidence="6">The sequence shown here is derived from an EMBL/GenBank/DDBJ whole genome shotgun (WGS) entry which is preliminary data.</text>
</comment>
<dbReference type="SUPFAM" id="SSF52266">
    <property type="entry name" value="SGNH hydrolase"/>
    <property type="match status" value="1"/>
</dbReference>
<evidence type="ECO:0000256" key="4">
    <source>
        <dbReference type="ARBA" id="ARBA00023180"/>
    </source>
</evidence>
<evidence type="ECO:0000313" key="6">
    <source>
        <dbReference type="EMBL" id="KAG5522022.1"/>
    </source>
</evidence>
<dbReference type="Gene3D" id="3.40.50.1110">
    <property type="entry name" value="SGNH hydrolase"/>
    <property type="match status" value="3"/>
</dbReference>
<evidence type="ECO:0000256" key="1">
    <source>
        <dbReference type="ARBA" id="ARBA00008668"/>
    </source>
</evidence>
<dbReference type="PANTHER" id="PTHR22835:SF588">
    <property type="entry name" value="ALPHA-L-FUCOSIDASE 3"/>
    <property type="match status" value="1"/>
</dbReference>
<evidence type="ECO:0008006" key="8">
    <source>
        <dbReference type="Google" id="ProtNLM"/>
    </source>
</evidence>
<proteinExistence type="inferred from homology"/>
<keyword evidence="3" id="KW-0378">Hydrolase</keyword>
<evidence type="ECO:0000256" key="2">
    <source>
        <dbReference type="ARBA" id="ARBA00022729"/>
    </source>
</evidence>
<protein>
    <recommendedName>
        <fullName evidence="8">Alpha-L-fucosidase</fullName>
    </recommendedName>
</protein>
<dbReference type="CDD" id="cd01837">
    <property type="entry name" value="SGNH_plant_lipase_like"/>
    <property type="match status" value="3"/>
</dbReference>
<feature type="coiled-coil region" evidence="5">
    <location>
        <begin position="263"/>
        <end position="290"/>
    </location>
</feature>
<dbReference type="FunFam" id="3.40.50.1110:FF:000003">
    <property type="entry name" value="GDSL esterase/lipase APG"/>
    <property type="match status" value="1"/>
</dbReference>
<sequence length="1142" mass="125781">MGCCGQRMIMDAVAIGVALLAFVSVFTVMKLGSSIQSSLVGSASGCQFPAVFNFGDSNSDTGAASTMIRLVPPPNGQTFFGKPSGRYSDGRLIFDFIAEKLGLPYLSAYLDSMGTNFRHGANFAVGGATIKPEPSVNPIHLSLQLYQFEQFKSRAIELYNQGNKLYAMSLPRPEWFSKALYTTDIGQNDLHYGLLLLTEEQVKASIPGLIDHFALAIEKLYQEGARAFWIHNTGPIGCLPFFVISNPPKTGNADPNGCIKSYNEVAQEFNKQLKDRVTQLRNKFQDALLVYVDIYKAKYSLISEAKQHGFVNPLGFCCGHHKDSSLKCWDDAEVNGTKVYGASCSNPSEYISWDEIHYTEAANYWISNRIFDGSLSDPQLFQFEEFKECTIELYNQAISVPNPVFGTATCDFPAIFNFGDSNSDTGGLSAAFGQVGPPHGESYFHHPAGRYCDGRLVVDFIAESLGLPYLSAYLDSVGSNFTHGANFATAGSTVRPQNTTLQQSGYSPFSLNVQFYQFSDFHRRSQFFRNQGGVFKGLLPEGEDFSRALYTFDIGQNDLTAGYFLNMSTDQVRAYVPDVLDQFSVVVKSIYAQGGRSFWIHNTGPVGCLPYVMDRLPITAGQVDKAGCASPFNEVAQYFNKKLKEAVGRLRMDLPLAALTYVDVYSLKYSLISHAHHYGFVHPLQACCGHGGKYNYNPHIGCGGKITVHGKEVLVGKPCQDPSVAINWDGVHFTQAANKWVFDRIVDESFVHCICKSAVAVALWHCNVEGDLSLTVFGTATCDFPAIFNFGDSNSDTGGLSAAFGQVGPPHGESYFHHPAGRYCDGRLVVDFIAESLGLPYLSAYLDAVGSNFTHGANFATAGSTVRPQNTTLQQSGYSPFSLNVQFNQFSDFHRRSQFYRNQGGVFKGLLPEGEDFSRALYTFDIGQNDLTAGYFLNMSTDQVRAYVPDVLDQFSVVVKSIYAQGGRSFWIHNTGPVGCLPYVMDRLPIMAGQVDKAGCASPFNEVAQYFNKKLKEAVGRLRMDLPLAALTYVDVYSLKYSLISQAHHYGFVHPLQACCGHGGKYNFNPHVWCGRKITVHGKEVLVGKPCQDPSVAINWDGVHFTQAANKWVFDRIVDGSFSDPPIPLKMACHRHPPSTLK</sequence>
<name>A0AAV6I0V7_9ERIC</name>
<dbReference type="InterPro" id="IPR001087">
    <property type="entry name" value="GDSL"/>
</dbReference>
<evidence type="ECO:0000256" key="3">
    <source>
        <dbReference type="ARBA" id="ARBA00022801"/>
    </source>
</evidence>
<dbReference type="Proteomes" id="UP000823749">
    <property type="component" value="Chromosome 12"/>
</dbReference>
<dbReference type="InterPro" id="IPR036514">
    <property type="entry name" value="SGNH_hydro_sf"/>
</dbReference>
<gene>
    <name evidence="6" type="ORF">RHGRI_034288</name>
</gene>
<dbReference type="InterPro" id="IPR035669">
    <property type="entry name" value="SGNH_plant_lipase-like"/>
</dbReference>
<keyword evidence="5" id="KW-0175">Coiled coil</keyword>
<dbReference type="EMBL" id="JACTNZ010000012">
    <property type="protein sequence ID" value="KAG5522022.1"/>
    <property type="molecule type" value="Genomic_DNA"/>
</dbReference>
<keyword evidence="7" id="KW-1185">Reference proteome</keyword>
<evidence type="ECO:0000256" key="5">
    <source>
        <dbReference type="SAM" id="Coils"/>
    </source>
</evidence>
<accession>A0AAV6I0V7</accession>
<dbReference type="PANTHER" id="PTHR22835">
    <property type="entry name" value="ZINC FINGER FYVE DOMAIN CONTAINING PROTEIN"/>
    <property type="match status" value="1"/>
</dbReference>
<reference evidence="6" key="1">
    <citation type="submission" date="2020-08" db="EMBL/GenBank/DDBJ databases">
        <title>Plant Genome Project.</title>
        <authorList>
            <person name="Zhang R.-G."/>
        </authorList>
    </citation>
    <scope>NUCLEOTIDE SEQUENCE</scope>
    <source>
        <strain evidence="6">WSP0</strain>
        <tissue evidence="6">Leaf</tissue>
    </source>
</reference>
<keyword evidence="4" id="KW-0325">Glycoprotein</keyword>
<dbReference type="GO" id="GO:0016788">
    <property type="term" value="F:hydrolase activity, acting on ester bonds"/>
    <property type="evidence" value="ECO:0007669"/>
    <property type="project" value="InterPro"/>
</dbReference>
<comment type="similarity">
    <text evidence="1">Belongs to the 'GDSL' lipolytic enzyme family.</text>
</comment>
<dbReference type="FunFam" id="3.40.50.1110:FF:000009">
    <property type="entry name" value="GDSL esterase/lipase At1g09390"/>
    <property type="match status" value="2"/>
</dbReference>
<dbReference type="AlphaFoldDB" id="A0AAV6I0V7"/>